<name>A0A388TDS2_TERA1</name>
<evidence type="ECO:0000256" key="11">
    <source>
        <dbReference type="SAM" id="Phobius"/>
    </source>
</evidence>
<keyword evidence="13" id="KW-1185">Reference proteome</keyword>
<dbReference type="PIRSF" id="PIRSF002465">
    <property type="entry name" value="Phsphlp_syn_PlsX"/>
    <property type="match status" value="1"/>
</dbReference>
<keyword evidence="7 10" id="KW-1208">Phospholipid metabolism</keyword>
<comment type="subcellular location">
    <subcellularLocation>
        <location evidence="10">Cytoplasm</location>
    </subcellularLocation>
    <text evidence="10">Associated with the membrane possibly through PlsY.</text>
</comment>
<dbReference type="Pfam" id="PF02504">
    <property type="entry name" value="FA_synthesis"/>
    <property type="match status" value="1"/>
</dbReference>
<dbReference type="GO" id="GO:0008654">
    <property type="term" value="P:phospholipid biosynthetic process"/>
    <property type="evidence" value="ECO:0007669"/>
    <property type="project" value="UniProtKB-KW"/>
</dbReference>
<evidence type="ECO:0000256" key="8">
    <source>
        <dbReference type="ARBA" id="ARBA00024069"/>
    </source>
</evidence>
<protein>
    <recommendedName>
        <fullName evidence="8 10">Phosphate acyltransferase</fullName>
        <ecNumber evidence="8 10">2.3.1.274</ecNumber>
    </recommendedName>
    <alternativeName>
        <fullName evidence="10">Acyl-ACP phosphotransacylase</fullName>
    </alternativeName>
    <alternativeName>
        <fullName evidence="10">Acyl-[acyl-carrier-protein]--phosphate acyltransferase</fullName>
    </alternativeName>
    <alternativeName>
        <fullName evidence="10">Phosphate-acyl-ACP acyltransferase</fullName>
    </alternativeName>
</protein>
<evidence type="ECO:0000256" key="4">
    <source>
        <dbReference type="ARBA" id="ARBA00022679"/>
    </source>
</evidence>
<evidence type="ECO:0000256" key="2">
    <source>
        <dbReference type="ARBA" id="ARBA00022490"/>
    </source>
</evidence>
<keyword evidence="11" id="KW-1133">Transmembrane helix</keyword>
<comment type="pathway">
    <text evidence="10">Lipid metabolism; phospholipid metabolism.</text>
</comment>
<evidence type="ECO:0000313" key="13">
    <source>
        <dbReference type="Proteomes" id="UP000269352"/>
    </source>
</evidence>
<organism evidence="12 13">
    <name type="scientific">Termititenax aidoneus</name>
    <dbReference type="NCBI Taxonomy" id="2218524"/>
    <lineage>
        <taxon>Bacteria</taxon>
        <taxon>Bacillati</taxon>
        <taxon>Candidatus Margulisiibacteriota</taxon>
        <taxon>Candidatus Termititenacia</taxon>
        <taxon>Candidatus Termititenacales</taxon>
        <taxon>Candidatus Termititenacaceae</taxon>
        <taxon>Candidatus Termititenax</taxon>
    </lineage>
</organism>
<keyword evidence="6 10" id="KW-0594">Phospholipid biosynthesis</keyword>
<evidence type="ECO:0000256" key="5">
    <source>
        <dbReference type="ARBA" id="ARBA00023098"/>
    </source>
</evidence>
<proteinExistence type="inferred from homology"/>
<dbReference type="GO" id="GO:0005737">
    <property type="term" value="C:cytoplasm"/>
    <property type="evidence" value="ECO:0007669"/>
    <property type="project" value="UniProtKB-SubCell"/>
</dbReference>
<dbReference type="PANTHER" id="PTHR30100:SF1">
    <property type="entry name" value="PHOSPHATE ACYLTRANSFERASE"/>
    <property type="match status" value="1"/>
</dbReference>
<accession>A0A388TDS2</accession>
<keyword evidence="3 10" id="KW-0444">Lipid biosynthesis</keyword>
<dbReference type="SUPFAM" id="SSF53659">
    <property type="entry name" value="Isocitrate/Isopropylmalate dehydrogenase-like"/>
    <property type="match status" value="1"/>
</dbReference>
<dbReference type="EC" id="2.3.1.274" evidence="8 10"/>
<dbReference type="HAMAP" id="MF_00019">
    <property type="entry name" value="PlsX"/>
    <property type="match status" value="1"/>
</dbReference>
<dbReference type="AlphaFoldDB" id="A0A388TDS2"/>
<dbReference type="InterPro" id="IPR012281">
    <property type="entry name" value="Phospholipid_synth_PlsX-like"/>
</dbReference>
<evidence type="ECO:0000256" key="6">
    <source>
        <dbReference type="ARBA" id="ARBA00023209"/>
    </source>
</evidence>
<dbReference type="PANTHER" id="PTHR30100">
    <property type="entry name" value="FATTY ACID/PHOSPHOLIPID SYNTHESIS PROTEIN PLSX"/>
    <property type="match status" value="1"/>
</dbReference>
<comment type="similarity">
    <text evidence="10">Belongs to the PlsX family.</text>
</comment>
<reference evidence="12 13" key="1">
    <citation type="journal article" date="2019" name="ISME J.">
        <title>Genome analyses of uncultured TG2/ZB3 bacteria in 'Margulisbacteria' specifically attached to ectosymbiotic spirochetes of protists in the termite gut.</title>
        <authorList>
            <person name="Utami Y.D."/>
            <person name="Kuwahara H."/>
            <person name="Igai K."/>
            <person name="Murakami T."/>
            <person name="Sugaya K."/>
            <person name="Morikawa T."/>
            <person name="Nagura Y."/>
            <person name="Yuki M."/>
            <person name="Deevong P."/>
            <person name="Inoue T."/>
            <person name="Kihara K."/>
            <person name="Lo N."/>
            <person name="Yamada A."/>
            <person name="Ohkuma M."/>
            <person name="Hongoh Y."/>
        </authorList>
    </citation>
    <scope>NUCLEOTIDE SEQUENCE [LARGE SCALE GENOMIC DNA]</scope>
    <source>
        <strain evidence="12">NkOx7-01</strain>
    </source>
</reference>
<comment type="subunit">
    <text evidence="9 10">Homodimer. Probably interacts with PlsY.</text>
</comment>
<keyword evidence="4 10" id="KW-0808">Transferase</keyword>
<keyword evidence="2 10" id="KW-0963">Cytoplasm</keyword>
<dbReference type="NCBIfam" id="TIGR00182">
    <property type="entry name" value="plsX"/>
    <property type="match status" value="1"/>
</dbReference>
<evidence type="ECO:0000256" key="7">
    <source>
        <dbReference type="ARBA" id="ARBA00023264"/>
    </source>
</evidence>
<dbReference type="EMBL" id="BGZN01000096">
    <property type="protein sequence ID" value="GBR74869.1"/>
    <property type="molecule type" value="Genomic_DNA"/>
</dbReference>
<dbReference type="Gene3D" id="3.40.718.10">
    <property type="entry name" value="Isopropylmalate Dehydrogenase"/>
    <property type="match status" value="1"/>
</dbReference>
<keyword evidence="12" id="KW-0012">Acyltransferase</keyword>
<comment type="catalytic activity">
    <reaction evidence="1 10">
        <text>a fatty acyl-[ACP] + phosphate = an acyl phosphate + holo-[ACP]</text>
        <dbReference type="Rhea" id="RHEA:42292"/>
        <dbReference type="Rhea" id="RHEA-COMP:9685"/>
        <dbReference type="Rhea" id="RHEA-COMP:14125"/>
        <dbReference type="ChEBI" id="CHEBI:43474"/>
        <dbReference type="ChEBI" id="CHEBI:59918"/>
        <dbReference type="ChEBI" id="CHEBI:64479"/>
        <dbReference type="ChEBI" id="CHEBI:138651"/>
        <dbReference type="EC" id="2.3.1.274"/>
    </reaction>
</comment>
<dbReference type="UniPathway" id="UPA00085"/>
<evidence type="ECO:0000256" key="9">
    <source>
        <dbReference type="ARBA" id="ARBA00046608"/>
    </source>
</evidence>
<evidence type="ECO:0000256" key="1">
    <source>
        <dbReference type="ARBA" id="ARBA00001232"/>
    </source>
</evidence>
<dbReference type="GO" id="GO:0006633">
    <property type="term" value="P:fatty acid biosynthetic process"/>
    <property type="evidence" value="ECO:0007669"/>
    <property type="project" value="UniProtKB-UniRule"/>
</dbReference>
<evidence type="ECO:0000313" key="12">
    <source>
        <dbReference type="EMBL" id="GBR74869.1"/>
    </source>
</evidence>
<keyword evidence="5 10" id="KW-0443">Lipid metabolism</keyword>
<sequence>MRIVLDAMGGDYAPAEVVKGAVAAAKDENLTVVLVGDQAKVGLELKKYPKKSNIETVHASEDIAMSEHPVEAVRVKKDASINVCMRLLKEGKADAVVSAGNTGAVMASALFGLGRMKGIERPAICSVFPTVKGHTVLLDIGANADCRPSHLVQFAYMGKAYIEKVIGVENPRVGLLNIGEEDEKGCELTATANKMLRLERANGLNFTGNVEGKDVLENVVDVLVCDGFVGNVVLKFGEGMVFSLTKLIRQNLSFLGWLGLLFMLGSLFKIKNRIDYKKYGGAPLLGVNGVVIITHGRAKAETIKNSITAAAKAVKQNLIETIRQVKTVENLVD</sequence>
<gene>
    <name evidence="10 12" type="primary">plsX</name>
    <name evidence="12" type="ORF">NO1_1966</name>
</gene>
<feature type="transmembrane region" description="Helical" evidence="11">
    <location>
        <begin position="252"/>
        <end position="270"/>
    </location>
</feature>
<dbReference type="GO" id="GO:0043811">
    <property type="term" value="F:phosphate:acyl-[acyl carrier protein] acyltransferase activity"/>
    <property type="evidence" value="ECO:0007669"/>
    <property type="project" value="UniProtKB-UniRule"/>
</dbReference>
<evidence type="ECO:0000256" key="3">
    <source>
        <dbReference type="ARBA" id="ARBA00022516"/>
    </source>
</evidence>
<dbReference type="Proteomes" id="UP000269352">
    <property type="component" value="Unassembled WGS sequence"/>
</dbReference>
<comment type="function">
    <text evidence="10">Catalyzes the reversible formation of acyl-phosphate (acyl-PO(4)) from acyl-[acyl-carrier-protein] (acyl-ACP). This enzyme utilizes acyl-ACP as fatty acyl donor, but not acyl-CoA.</text>
</comment>
<evidence type="ECO:0000256" key="10">
    <source>
        <dbReference type="HAMAP-Rule" id="MF_00019"/>
    </source>
</evidence>
<keyword evidence="11" id="KW-0472">Membrane</keyword>
<comment type="caution">
    <text evidence="12">The sequence shown here is derived from an EMBL/GenBank/DDBJ whole genome shotgun (WGS) entry which is preliminary data.</text>
</comment>
<dbReference type="InterPro" id="IPR003664">
    <property type="entry name" value="FA_synthesis"/>
</dbReference>
<keyword evidence="11" id="KW-0812">Transmembrane</keyword>